<reference evidence="7" key="1">
    <citation type="submission" date="2020-02" db="EMBL/GenBank/DDBJ databases">
        <authorList>
            <person name="Meier V. D."/>
        </authorList>
    </citation>
    <scope>NUCLEOTIDE SEQUENCE</scope>
    <source>
        <strain evidence="7">AVDCRST_MAG73</strain>
    </source>
</reference>
<keyword evidence="4 6" id="KW-1133">Transmembrane helix</keyword>
<feature type="transmembrane region" description="Helical" evidence="6">
    <location>
        <begin position="238"/>
        <end position="258"/>
    </location>
</feature>
<dbReference type="PANTHER" id="PTHR39087">
    <property type="entry name" value="UPF0104 MEMBRANE PROTEIN MJ1595"/>
    <property type="match status" value="1"/>
</dbReference>
<evidence type="ECO:0000256" key="6">
    <source>
        <dbReference type="SAM" id="Phobius"/>
    </source>
</evidence>
<gene>
    <name evidence="7" type="ORF">AVDCRST_MAG73-1354</name>
</gene>
<organism evidence="7">
    <name type="scientific">uncultured Thermomicrobiales bacterium</name>
    <dbReference type="NCBI Taxonomy" id="1645740"/>
    <lineage>
        <taxon>Bacteria</taxon>
        <taxon>Pseudomonadati</taxon>
        <taxon>Thermomicrobiota</taxon>
        <taxon>Thermomicrobia</taxon>
        <taxon>Thermomicrobiales</taxon>
        <taxon>environmental samples</taxon>
    </lineage>
</organism>
<dbReference type="EMBL" id="CADCWE010000084">
    <property type="protein sequence ID" value="CAA9535499.1"/>
    <property type="molecule type" value="Genomic_DNA"/>
</dbReference>
<dbReference type="AlphaFoldDB" id="A0A6J4TY31"/>
<dbReference type="PANTHER" id="PTHR39087:SF2">
    <property type="entry name" value="UPF0104 MEMBRANE PROTEIN MJ1595"/>
    <property type="match status" value="1"/>
</dbReference>
<feature type="transmembrane region" description="Helical" evidence="6">
    <location>
        <begin position="210"/>
        <end position="232"/>
    </location>
</feature>
<evidence type="ECO:0000313" key="7">
    <source>
        <dbReference type="EMBL" id="CAA9535499.1"/>
    </source>
</evidence>
<accession>A0A6J4TY31</accession>
<sequence length="335" mass="33714">MTRTIGRLAAIPTPLIFVASVGFALLLLWRQDRLGDIGDVAGRADPGVAVAALVLYLVGLALLCLRWHALVLVARGTSAVFPAAEAFLTSVVVNYAAPIGLAVPARAALTKRALGLTATETGAIAVWEVAVDVLVLGLIGAGWVIGGAAARSAVADLAADARWGLLLGGMVAVAGVVAVVVVARRRPDLRRRLGRAGTGLTGGPRRRPGAAALAIGITVAYWLIQGVVLGLLLDALGVAAGVGLVLGLIGLPVLVGMLSPIPGGAGVREALMVAVARAEGADTAAVLVAAVTYRVALFAAVPILYAGARAGLILTAKHGPGVVRDDGSPVEGRTR</sequence>
<evidence type="ECO:0000256" key="5">
    <source>
        <dbReference type="ARBA" id="ARBA00023136"/>
    </source>
</evidence>
<dbReference type="InterPro" id="IPR022791">
    <property type="entry name" value="L-PG_synthase/AglD"/>
</dbReference>
<feature type="transmembrane region" description="Helical" evidence="6">
    <location>
        <begin position="48"/>
        <end position="69"/>
    </location>
</feature>
<feature type="transmembrane region" description="Helical" evidence="6">
    <location>
        <begin position="81"/>
        <end position="103"/>
    </location>
</feature>
<evidence type="ECO:0000256" key="4">
    <source>
        <dbReference type="ARBA" id="ARBA00022989"/>
    </source>
</evidence>
<feature type="transmembrane region" description="Helical" evidence="6">
    <location>
        <begin position="165"/>
        <end position="183"/>
    </location>
</feature>
<evidence type="ECO:0000256" key="3">
    <source>
        <dbReference type="ARBA" id="ARBA00022692"/>
    </source>
</evidence>
<keyword evidence="5 6" id="KW-0472">Membrane</keyword>
<evidence type="ECO:0000256" key="2">
    <source>
        <dbReference type="ARBA" id="ARBA00022475"/>
    </source>
</evidence>
<keyword evidence="2" id="KW-1003">Cell membrane</keyword>
<protein>
    <submittedName>
        <fullName evidence="7">Uncharacterized protein</fullName>
    </submittedName>
</protein>
<name>A0A6J4TY31_9BACT</name>
<comment type="subcellular location">
    <subcellularLocation>
        <location evidence="1">Cell membrane</location>
        <topology evidence="1">Multi-pass membrane protein</topology>
    </subcellularLocation>
</comment>
<proteinExistence type="predicted"/>
<dbReference type="GO" id="GO:0005886">
    <property type="term" value="C:plasma membrane"/>
    <property type="evidence" value="ECO:0007669"/>
    <property type="project" value="UniProtKB-SubCell"/>
</dbReference>
<evidence type="ECO:0000256" key="1">
    <source>
        <dbReference type="ARBA" id="ARBA00004651"/>
    </source>
</evidence>
<feature type="transmembrane region" description="Helical" evidence="6">
    <location>
        <begin position="6"/>
        <end position="28"/>
    </location>
</feature>
<keyword evidence="3 6" id="KW-0812">Transmembrane</keyword>
<dbReference type="Pfam" id="PF03706">
    <property type="entry name" value="LPG_synthase_TM"/>
    <property type="match status" value="1"/>
</dbReference>
<feature type="transmembrane region" description="Helical" evidence="6">
    <location>
        <begin position="124"/>
        <end position="145"/>
    </location>
</feature>